<dbReference type="PANTHER" id="PTHR10030:SF37">
    <property type="entry name" value="ALPHA-L-FUCOSIDASE-RELATED"/>
    <property type="match status" value="1"/>
</dbReference>
<evidence type="ECO:0000259" key="12">
    <source>
        <dbReference type="Pfam" id="PF01120"/>
    </source>
</evidence>
<keyword evidence="7 11" id="KW-0732">Signal</keyword>
<keyword evidence="15" id="KW-1185">Reference proteome</keyword>
<keyword evidence="9" id="KW-0325">Glycoprotein</keyword>
<organism evidence="14 15">
    <name type="scientific">Littorina saxatilis</name>
    <dbReference type="NCBI Taxonomy" id="31220"/>
    <lineage>
        <taxon>Eukaryota</taxon>
        <taxon>Metazoa</taxon>
        <taxon>Spiralia</taxon>
        <taxon>Lophotrochozoa</taxon>
        <taxon>Mollusca</taxon>
        <taxon>Gastropoda</taxon>
        <taxon>Caenogastropoda</taxon>
        <taxon>Littorinimorpha</taxon>
        <taxon>Littorinoidea</taxon>
        <taxon>Littorinidae</taxon>
        <taxon>Littorina</taxon>
    </lineage>
</organism>
<dbReference type="FunFam" id="2.60.40.1180:FF:000013">
    <property type="entry name" value="Alpha-L-fucosidase"/>
    <property type="match status" value="1"/>
</dbReference>
<dbReference type="EMBL" id="JBAMIC010000010">
    <property type="protein sequence ID" value="KAK7102825.1"/>
    <property type="molecule type" value="Genomic_DNA"/>
</dbReference>
<dbReference type="GO" id="GO:0006004">
    <property type="term" value="P:fucose metabolic process"/>
    <property type="evidence" value="ECO:0007669"/>
    <property type="project" value="InterPro"/>
</dbReference>
<comment type="catalytic activity">
    <reaction evidence="2">
        <text>a neolactoside IV(2)-alpha-Fuc-nLc4Cer(d18:0) + H2O = a neolactoside nLc4Cer(d18:0) + L-fucose</text>
        <dbReference type="Rhea" id="RHEA:49308"/>
        <dbReference type="ChEBI" id="CHEBI:2181"/>
        <dbReference type="ChEBI" id="CHEBI:15377"/>
        <dbReference type="ChEBI" id="CHEBI:91119"/>
        <dbReference type="ChEBI" id="CHEBI:91121"/>
    </reaction>
    <physiologicalReaction direction="left-to-right" evidence="2">
        <dbReference type="Rhea" id="RHEA:49309"/>
    </physiologicalReaction>
</comment>
<comment type="subunit">
    <text evidence="5">Homotetramer.</text>
</comment>
<dbReference type="GO" id="GO:0016139">
    <property type="term" value="P:glycoside catabolic process"/>
    <property type="evidence" value="ECO:0007669"/>
    <property type="project" value="TreeGrafter"/>
</dbReference>
<evidence type="ECO:0000256" key="2">
    <source>
        <dbReference type="ARBA" id="ARBA00000419"/>
    </source>
</evidence>
<evidence type="ECO:0000256" key="8">
    <source>
        <dbReference type="ARBA" id="ARBA00022801"/>
    </source>
</evidence>
<dbReference type="AlphaFoldDB" id="A0AAN9BBB8"/>
<dbReference type="InterPro" id="IPR017853">
    <property type="entry name" value="GH"/>
</dbReference>
<dbReference type="GO" id="GO:0004560">
    <property type="term" value="F:alpha-L-fucosidase activity"/>
    <property type="evidence" value="ECO:0007669"/>
    <property type="project" value="UniProtKB-EC"/>
</dbReference>
<gene>
    <name evidence="14" type="ORF">V1264_020994</name>
</gene>
<accession>A0AAN9BBB8</accession>
<evidence type="ECO:0000256" key="11">
    <source>
        <dbReference type="PIRNR" id="PIRNR001092"/>
    </source>
</evidence>
<evidence type="ECO:0000256" key="9">
    <source>
        <dbReference type="ARBA" id="ARBA00023180"/>
    </source>
</evidence>
<comment type="similarity">
    <text evidence="4 11">Belongs to the glycosyl hydrolase 29 family.</text>
</comment>
<dbReference type="InterPro" id="IPR016286">
    <property type="entry name" value="FUC_metazoa-typ"/>
</dbReference>
<feature type="signal peptide" evidence="11">
    <location>
        <begin position="1"/>
        <end position="20"/>
    </location>
</feature>
<dbReference type="Pfam" id="PF16757">
    <property type="entry name" value="Fucosidase_C"/>
    <property type="match status" value="1"/>
</dbReference>
<protein>
    <recommendedName>
        <fullName evidence="6">alpha-L-fucosidase</fullName>
        <ecNumber evidence="6">3.2.1.51</ecNumber>
    </recommendedName>
</protein>
<dbReference type="Proteomes" id="UP001374579">
    <property type="component" value="Unassembled WGS sequence"/>
</dbReference>
<keyword evidence="10 11" id="KW-0326">Glycosidase</keyword>
<evidence type="ECO:0000256" key="7">
    <source>
        <dbReference type="ARBA" id="ARBA00022729"/>
    </source>
</evidence>
<dbReference type="InterPro" id="IPR057739">
    <property type="entry name" value="Glyco_hydro_29_N"/>
</dbReference>
<evidence type="ECO:0000256" key="4">
    <source>
        <dbReference type="ARBA" id="ARBA00007951"/>
    </source>
</evidence>
<comment type="caution">
    <text evidence="14">The sequence shown here is derived from an EMBL/GenBank/DDBJ whole genome shotgun (WGS) entry which is preliminary data.</text>
</comment>
<dbReference type="PANTHER" id="PTHR10030">
    <property type="entry name" value="ALPHA-L-FUCOSIDASE"/>
    <property type="match status" value="1"/>
</dbReference>
<dbReference type="EC" id="3.2.1.51" evidence="6"/>
<proteinExistence type="inferred from homology"/>
<comment type="function">
    <text evidence="3">Alpha-L-fucosidase is responsible for hydrolyzing the alpha-1,6-linked fucose joined to the reducing-end N-acetylglucosamine of the carbohydrate moieties of glycoproteins.</text>
</comment>
<evidence type="ECO:0000256" key="3">
    <source>
        <dbReference type="ARBA" id="ARBA00004071"/>
    </source>
</evidence>
<dbReference type="Pfam" id="PF01120">
    <property type="entry name" value="Alpha_L_fucos"/>
    <property type="match status" value="1"/>
</dbReference>
<reference evidence="14 15" key="1">
    <citation type="submission" date="2024-02" db="EMBL/GenBank/DDBJ databases">
        <title>Chromosome-scale genome assembly of the rough periwinkle Littorina saxatilis.</title>
        <authorList>
            <person name="De Jode A."/>
            <person name="Faria R."/>
            <person name="Formenti G."/>
            <person name="Sims Y."/>
            <person name="Smith T.P."/>
            <person name="Tracey A."/>
            <person name="Wood J.M.D."/>
            <person name="Zagrodzka Z.B."/>
            <person name="Johannesson K."/>
            <person name="Butlin R.K."/>
            <person name="Leder E.H."/>
        </authorList>
    </citation>
    <scope>NUCLEOTIDE SEQUENCE [LARGE SCALE GENOMIC DNA]</scope>
    <source>
        <strain evidence="14">Snail1</strain>
        <tissue evidence="14">Muscle</tissue>
    </source>
</reference>
<feature type="chain" id="PRO_5042675172" description="alpha-L-fucosidase" evidence="11">
    <location>
        <begin position="21"/>
        <end position="458"/>
    </location>
</feature>
<dbReference type="GO" id="GO:0005764">
    <property type="term" value="C:lysosome"/>
    <property type="evidence" value="ECO:0007669"/>
    <property type="project" value="TreeGrafter"/>
</dbReference>
<dbReference type="Gene3D" id="2.60.40.1180">
    <property type="entry name" value="Golgi alpha-mannosidase II"/>
    <property type="match status" value="1"/>
</dbReference>
<dbReference type="InterPro" id="IPR031919">
    <property type="entry name" value="Fucosidase_C"/>
</dbReference>
<dbReference type="FunFam" id="3.20.20.80:FF:000027">
    <property type="entry name" value="Alpha-L-fucosidase"/>
    <property type="match status" value="1"/>
</dbReference>
<evidence type="ECO:0000259" key="13">
    <source>
        <dbReference type="Pfam" id="PF16757"/>
    </source>
</evidence>
<evidence type="ECO:0000256" key="5">
    <source>
        <dbReference type="ARBA" id="ARBA00011881"/>
    </source>
</evidence>
<dbReference type="PIRSF" id="PIRSF001092">
    <property type="entry name" value="Alpha-L-fucosidase"/>
    <property type="match status" value="1"/>
</dbReference>
<evidence type="ECO:0000256" key="10">
    <source>
        <dbReference type="ARBA" id="ARBA00023295"/>
    </source>
</evidence>
<dbReference type="InterPro" id="IPR000933">
    <property type="entry name" value="Glyco_hydro_29"/>
</dbReference>
<evidence type="ECO:0000256" key="1">
    <source>
        <dbReference type="ARBA" id="ARBA00000321"/>
    </source>
</evidence>
<dbReference type="Gene3D" id="3.20.20.80">
    <property type="entry name" value="Glycosidases"/>
    <property type="match status" value="1"/>
</dbReference>
<comment type="catalytic activity">
    <reaction evidence="1">
        <text>a neolactoside IV(2)-alpha-Fuc-nLc4Cer(d18:1(4E)) + H2O = a neolactoside nLc4Cer(d18:1(4E)) + L-fucose</text>
        <dbReference type="Rhea" id="RHEA:48224"/>
        <dbReference type="ChEBI" id="CHEBI:2181"/>
        <dbReference type="ChEBI" id="CHEBI:15377"/>
        <dbReference type="ChEBI" id="CHEBI:17006"/>
        <dbReference type="ChEBI" id="CHEBI:28691"/>
    </reaction>
    <physiologicalReaction direction="left-to-right" evidence="1">
        <dbReference type="Rhea" id="RHEA:48225"/>
    </physiologicalReaction>
</comment>
<keyword evidence="8 11" id="KW-0378">Hydrolase</keyword>
<dbReference type="SUPFAM" id="SSF51445">
    <property type="entry name" value="(Trans)glycosidases"/>
    <property type="match status" value="1"/>
</dbReference>
<sequence>MGALRLAALCLAALTTLSQGVTYQPNWASIDSRPLPAWYDQSKLGIFVHWGVFSVPSISSEWFWERWQGEKPDPKVVQFMKDNYRPDFTYGDFGKEFTAEFFDADQWAKIFEASGAKYIVFVSKHHEGYTNWPSKYSFNWNSMDVGPNRDIVGELATAVRKTDLIFGLYHSLFEWFHPLYLQDKANNFTTQDFVARKTMPELFEIVNKYKPEVIWSDGDWEAPDVYWNSTNFIAWLYNESPVKDTVVTNDRWGIGVTCHHGGYLTCMDRYNPGVKQNRKFENAMTIDKASWGFRRNAYLEDYLTMDELIKTLIVTVSCGGNLLVNVGPTKYGMIAPIYEERLRDLGQWMQVNGDGIYGSHPWTYQNDTKNPDVWYTMKADGSSKDVYAFVLKWPTTDVLTLAAPAPTSTTKVTLMGYQAPLNFTKTGSQGVSVQLSEVQYALLPCEWAWTFKLTNIAN</sequence>
<dbReference type="PRINTS" id="PR00741">
    <property type="entry name" value="GLHYDRLASE29"/>
</dbReference>
<dbReference type="InterPro" id="IPR013780">
    <property type="entry name" value="Glyco_hydro_b"/>
</dbReference>
<feature type="domain" description="Glycoside hydrolase family 29 N-terminal" evidence="12">
    <location>
        <begin position="17"/>
        <end position="354"/>
    </location>
</feature>
<evidence type="ECO:0000256" key="6">
    <source>
        <dbReference type="ARBA" id="ARBA00012662"/>
    </source>
</evidence>
<name>A0AAN9BBB8_9CAEN</name>
<dbReference type="SMART" id="SM00812">
    <property type="entry name" value="Alpha_L_fucos"/>
    <property type="match status" value="1"/>
</dbReference>
<evidence type="ECO:0000313" key="15">
    <source>
        <dbReference type="Proteomes" id="UP001374579"/>
    </source>
</evidence>
<feature type="domain" description="Alpha-L-fucosidase C-terminal" evidence="13">
    <location>
        <begin position="365"/>
        <end position="454"/>
    </location>
</feature>
<evidence type="ECO:0000313" key="14">
    <source>
        <dbReference type="EMBL" id="KAK7102825.1"/>
    </source>
</evidence>